<sequence length="83" mass="9471">MTLTKYTLTRKVAVIHAIKCNKARNFNEATQSSNKLSDLTKEIYDANDSDLLKINSSIDIWSIQSPIANEMEIERLMNRIINA</sequence>
<comment type="caution">
    <text evidence="1">The sequence shown here is derived from an EMBL/GenBank/DDBJ whole genome shotgun (WGS) entry which is preliminary data.</text>
</comment>
<dbReference type="AlphaFoldDB" id="A0A5C7B0I1"/>
<gene>
    <name evidence="1" type="ORF">ESV85_05730</name>
</gene>
<evidence type="ECO:0000313" key="1">
    <source>
        <dbReference type="EMBL" id="TXE13473.1"/>
    </source>
</evidence>
<protein>
    <submittedName>
        <fullName evidence="1">Uncharacterized protein</fullName>
    </submittedName>
</protein>
<dbReference type="Proteomes" id="UP000321935">
    <property type="component" value="Unassembled WGS sequence"/>
</dbReference>
<reference evidence="1 2" key="1">
    <citation type="submission" date="2019-08" db="EMBL/GenBank/DDBJ databases">
        <title>Genomes sequence of Algoriphagus aquimarinus ACAM450.</title>
        <authorList>
            <person name="Bowman J.P."/>
        </authorList>
    </citation>
    <scope>NUCLEOTIDE SEQUENCE [LARGE SCALE GENOMIC DNA]</scope>
    <source>
        <strain evidence="1 2">ACAM 450</strain>
    </source>
</reference>
<name>A0A5C7B0I1_9BACT</name>
<dbReference type="RefSeq" id="WP_146915610.1">
    <property type="nucleotide sequence ID" value="NZ_VORW01000002.1"/>
</dbReference>
<dbReference type="EMBL" id="VORW01000002">
    <property type="protein sequence ID" value="TXE13473.1"/>
    <property type="molecule type" value="Genomic_DNA"/>
</dbReference>
<accession>A0A5C7B0I1</accession>
<proteinExistence type="predicted"/>
<organism evidence="1 2">
    <name type="scientific">Algoriphagus aquimarinus</name>
    <dbReference type="NCBI Taxonomy" id="237018"/>
    <lineage>
        <taxon>Bacteria</taxon>
        <taxon>Pseudomonadati</taxon>
        <taxon>Bacteroidota</taxon>
        <taxon>Cytophagia</taxon>
        <taxon>Cytophagales</taxon>
        <taxon>Cyclobacteriaceae</taxon>
        <taxon>Algoriphagus</taxon>
    </lineage>
</organism>
<evidence type="ECO:0000313" key="2">
    <source>
        <dbReference type="Proteomes" id="UP000321935"/>
    </source>
</evidence>